<accession>A0A177C2E0</accession>
<evidence type="ECO:0000313" key="3">
    <source>
        <dbReference type="Proteomes" id="UP000077069"/>
    </source>
</evidence>
<sequence>MPGGGSGGARLLASGWDQGAGADKEHIQPALLASWLPPSTAASSPLPGLAGVPRQPPSTRPRPVFLSLDGLRHTNDTEGDGSQRTAATTPRETDSLSSPPRQPPFLAVQLPSRRPPSTIALPARSSQPVRRPQRVDEQTRPPTGPADLLRSHLAIAS</sequence>
<feature type="region of interest" description="Disordered" evidence="1">
    <location>
        <begin position="37"/>
        <end position="157"/>
    </location>
</feature>
<evidence type="ECO:0000256" key="1">
    <source>
        <dbReference type="SAM" id="MobiDB-lite"/>
    </source>
</evidence>
<dbReference type="InParanoid" id="A0A177C2E0"/>
<keyword evidence="3" id="KW-1185">Reference proteome</keyword>
<dbReference type="Proteomes" id="UP000077069">
    <property type="component" value="Unassembled WGS sequence"/>
</dbReference>
<proteinExistence type="predicted"/>
<dbReference type="RefSeq" id="XP_018032178.1">
    <property type="nucleotide sequence ID" value="XM_018183254.1"/>
</dbReference>
<dbReference type="GeneID" id="28766740"/>
<protein>
    <submittedName>
        <fullName evidence="2">Uncharacterized protein</fullName>
    </submittedName>
</protein>
<feature type="compositionally biased region" description="Low complexity" evidence="1">
    <location>
        <begin position="37"/>
        <end position="50"/>
    </location>
</feature>
<gene>
    <name evidence="2" type="ORF">CC84DRAFT_1221282</name>
</gene>
<name>A0A177C2E0_9PLEO</name>
<feature type="compositionally biased region" description="Polar residues" evidence="1">
    <location>
        <begin position="80"/>
        <end position="99"/>
    </location>
</feature>
<evidence type="ECO:0000313" key="2">
    <source>
        <dbReference type="EMBL" id="OAG01813.1"/>
    </source>
</evidence>
<reference evidence="2 3" key="1">
    <citation type="submission" date="2016-05" db="EMBL/GenBank/DDBJ databases">
        <title>Comparative analysis of secretome profiles of manganese(II)-oxidizing ascomycete fungi.</title>
        <authorList>
            <consortium name="DOE Joint Genome Institute"/>
            <person name="Zeiner C.A."/>
            <person name="Purvine S.O."/>
            <person name="Zink E.M."/>
            <person name="Wu S."/>
            <person name="Pasa-Tolic L."/>
            <person name="Chaput D.L."/>
            <person name="Haridas S."/>
            <person name="Grigoriev I.V."/>
            <person name="Santelli C.M."/>
            <person name="Hansel C.M."/>
        </authorList>
    </citation>
    <scope>NUCLEOTIDE SEQUENCE [LARGE SCALE GENOMIC DNA]</scope>
    <source>
        <strain evidence="2 3">AP3s5-JAC2a</strain>
    </source>
</reference>
<organism evidence="2 3">
    <name type="scientific">Paraphaeosphaeria sporulosa</name>
    <dbReference type="NCBI Taxonomy" id="1460663"/>
    <lineage>
        <taxon>Eukaryota</taxon>
        <taxon>Fungi</taxon>
        <taxon>Dikarya</taxon>
        <taxon>Ascomycota</taxon>
        <taxon>Pezizomycotina</taxon>
        <taxon>Dothideomycetes</taxon>
        <taxon>Pleosporomycetidae</taxon>
        <taxon>Pleosporales</taxon>
        <taxon>Massarineae</taxon>
        <taxon>Didymosphaeriaceae</taxon>
        <taxon>Paraphaeosphaeria</taxon>
    </lineage>
</organism>
<dbReference type="AlphaFoldDB" id="A0A177C2E0"/>
<dbReference type="EMBL" id="KV441557">
    <property type="protein sequence ID" value="OAG01813.1"/>
    <property type="molecule type" value="Genomic_DNA"/>
</dbReference>
<feature type="region of interest" description="Disordered" evidence="1">
    <location>
        <begin position="1"/>
        <end position="25"/>
    </location>
</feature>